<dbReference type="RefSeq" id="WP_004360358.1">
    <property type="nucleotide sequence ID" value="NZ_CP054010.1"/>
</dbReference>
<dbReference type="Proteomes" id="UP000500843">
    <property type="component" value="Chromosome 1"/>
</dbReference>
<evidence type="ECO:0000313" key="4">
    <source>
        <dbReference type="Proteomes" id="UP000500843"/>
    </source>
</evidence>
<feature type="transmembrane region" description="Helical" evidence="1">
    <location>
        <begin position="78"/>
        <end position="94"/>
    </location>
</feature>
<keyword evidence="1" id="KW-0812">Transmembrane</keyword>
<protein>
    <recommendedName>
        <fullName evidence="2">Bacterial Pleckstrin homology domain-containing protein</fullName>
    </recommendedName>
</protein>
<dbReference type="Pfam" id="PF10882">
    <property type="entry name" value="bPH_5"/>
    <property type="match status" value="1"/>
</dbReference>
<reference evidence="3 4" key="1">
    <citation type="submission" date="2020-05" db="EMBL/GenBank/DDBJ databases">
        <title>FDA dAtabase for Regulatory Grade micrObial Sequences (FDA-ARGOS): Supporting development and validation of Infectious Disease Dx tests.</title>
        <authorList>
            <person name="Moreno J."/>
            <person name="Tallon L."/>
            <person name="Sadzewicz L."/>
            <person name="Zhao X."/>
            <person name="Vavikolanu K."/>
            <person name="Mehta A."/>
            <person name="Aluvathingal J."/>
            <person name="Nadendla S."/>
            <person name="Myers T."/>
            <person name="Yan Y."/>
            <person name="Sichtig H."/>
        </authorList>
    </citation>
    <scope>NUCLEOTIDE SEQUENCE [LARGE SCALE GENOMIC DNA]</scope>
    <source>
        <strain evidence="3 4">FDAARGOS_760</strain>
    </source>
</reference>
<evidence type="ECO:0000259" key="2">
    <source>
        <dbReference type="Pfam" id="PF10882"/>
    </source>
</evidence>
<accession>A0A7D4GRP1</accession>
<sequence length="244" mass="26878">MIDTIITLLMSLPLIVLGSTIGPDSAINFGSRIPKAKLKSEEGLKRLRRIKIALILAGSFILVGGFACLAFHWEDYQLVVILVPEIVAIVYMLLQLYKIEKKGKGILVLMLSIIVILGVLLLIGTLPITATDNNTTIRNDTLFIEGSYAKEIPIASITQVDDNATVPDIEMRTNGTSVGENNVGHFQTKEGKDVLLYLHSDDTNVTHIKTKNDEDIYINFKDSALSVDFPNQLKAAFRRPAKGK</sequence>
<dbReference type="EMBL" id="CP054010">
    <property type="protein sequence ID" value="QKH88231.1"/>
    <property type="molecule type" value="Genomic_DNA"/>
</dbReference>
<organism evidence="3 4">
    <name type="scientific">Prevotella melaninogenica</name>
    <dbReference type="NCBI Taxonomy" id="28132"/>
    <lineage>
        <taxon>Bacteria</taxon>
        <taxon>Pseudomonadati</taxon>
        <taxon>Bacteroidota</taxon>
        <taxon>Bacteroidia</taxon>
        <taxon>Bacteroidales</taxon>
        <taxon>Prevotellaceae</taxon>
        <taxon>Prevotella</taxon>
    </lineage>
</organism>
<keyword evidence="1" id="KW-1133">Transmembrane helix</keyword>
<feature type="transmembrane region" description="Helical" evidence="1">
    <location>
        <begin position="6"/>
        <end position="29"/>
    </location>
</feature>
<name>A0A7D4GRP1_9BACT</name>
<feature type="transmembrane region" description="Helical" evidence="1">
    <location>
        <begin position="106"/>
        <end position="128"/>
    </location>
</feature>
<proteinExistence type="predicted"/>
<evidence type="ECO:0000313" key="3">
    <source>
        <dbReference type="EMBL" id="QKH88231.1"/>
    </source>
</evidence>
<dbReference type="InterPro" id="IPR027783">
    <property type="entry name" value="Bacterial_PH-related"/>
</dbReference>
<gene>
    <name evidence="3" type="ORF">FIU21_04610</name>
</gene>
<feature type="transmembrane region" description="Helical" evidence="1">
    <location>
        <begin position="50"/>
        <end position="72"/>
    </location>
</feature>
<feature type="domain" description="Bacterial Pleckstrin homology" evidence="2">
    <location>
        <begin position="137"/>
        <end position="218"/>
    </location>
</feature>
<keyword evidence="1" id="KW-0472">Membrane</keyword>
<evidence type="ECO:0000256" key="1">
    <source>
        <dbReference type="SAM" id="Phobius"/>
    </source>
</evidence>
<dbReference type="AlphaFoldDB" id="A0A7D4GRP1"/>